<dbReference type="EMBL" id="JACYTR010000052">
    <property type="protein sequence ID" value="MBD8527444.1"/>
    <property type="molecule type" value="Genomic_DNA"/>
</dbReference>
<proteinExistence type="predicted"/>
<comment type="caution">
    <text evidence="1">The sequence shown here is derived from an EMBL/GenBank/DDBJ whole genome shotgun (WGS) entry which is preliminary data.</text>
</comment>
<evidence type="ECO:0000313" key="1">
    <source>
        <dbReference type="EMBL" id="MBD8527444.1"/>
    </source>
</evidence>
<name>A0AAW3ZSC5_9GAMM</name>
<dbReference type="AlphaFoldDB" id="A0AAW3ZSC5"/>
<reference evidence="1 2" key="1">
    <citation type="submission" date="2020-09" db="EMBL/GenBank/DDBJ databases">
        <title>Pseudoxanthomonas sp. CAU 1598 isolated from sand of Yaerae Beach.</title>
        <authorList>
            <person name="Kim W."/>
        </authorList>
    </citation>
    <scope>NUCLEOTIDE SEQUENCE [LARGE SCALE GENOMIC DNA]</scope>
    <source>
        <strain evidence="1 2">CAU 1598</strain>
    </source>
</reference>
<accession>A0AAW3ZSC5</accession>
<sequence length="70" mass="7756">MTTLCLADWVKSQDDRDREYLARSKFASLAYAPTKRIARLVSSALLPTPASKAIPKATLPLYPAYQESPT</sequence>
<organism evidence="1 2">
    <name type="scientific">Pseudomarimonas arenosa</name>
    <dbReference type="NCBI Taxonomy" id="2774145"/>
    <lineage>
        <taxon>Bacteria</taxon>
        <taxon>Pseudomonadati</taxon>
        <taxon>Pseudomonadota</taxon>
        <taxon>Gammaproteobacteria</taxon>
        <taxon>Lysobacterales</taxon>
        <taxon>Lysobacteraceae</taxon>
        <taxon>Pseudomarimonas</taxon>
    </lineage>
</organism>
<evidence type="ECO:0000313" key="2">
    <source>
        <dbReference type="Proteomes" id="UP000613768"/>
    </source>
</evidence>
<dbReference type="Proteomes" id="UP000613768">
    <property type="component" value="Unassembled WGS sequence"/>
</dbReference>
<dbReference type="RefSeq" id="WP_192030864.1">
    <property type="nucleotide sequence ID" value="NZ_JACYTR010000052.1"/>
</dbReference>
<gene>
    <name evidence="1" type="ORF">IFO71_17005</name>
</gene>
<keyword evidence="2" id="KW-1185">Reference proteome</keyword>
<protein>
    <submittedName>
        <fullName evidence="1">Uncharacterized protein</fullName>
    </submittedName>
</protein>